<dbReference type="GO" id="GO:0007165">
    <property type="term" value="P:signal transduction"/>
    <property type="evidence" value="ECO:0007669"/>
    <property type="project" value="UniProtKB-KW"/>
</dbReference>
<dbReference type="HOGENOM" id="CLU_000445_107_27_6"/>
<name>A0A0C5VTS3_9GAMM</name>
<sequence>MSINKSSSLRLRITIWAVLVITVVLSVSTAIDYYLNVQKWRKALADQIGTVSQFIASSLPPALWNYELKTVEGVLRATVDSPNIDAVYIVEDGKLSHAFGKHENEDAQVMKELPDLSELVLIELKYIDAGEEPIAIGYLQLNEAYLNRQLDIQLQMAIVGILVLLSLLAGLVFMLLTWMVRKPILALTDAMYNISQGEGDLTRRLSGSSRNEIGALVGYFNQFMQKLQDSTAALGQVSGQVSQSVINLDNTFDISRSLVMRQHEEVNAISAALGKGADASQGIAEHAGVTASAASDAHKNAEVTQLSVEQTVQAIQELDVILEQTRASMSSLQIDVDSITDIIGVIQGIAEQTNMLALNAAIEAARAGEHGRGFAVVADEVRSLAAKTHDSTREIIQKIERLRVSTENGVELFRKGSESSKQGVQKIEEAKASLQIIFDAFSQISVMSTQIAAAVNGQAGLRQEFQHTVKRLSVLSQKVDEQVDQATSYSRGVKQQTETLARHLGGFKW</sequence>
<dbReference type="SMART" id="SM00304">
    <property type="entry name" value="HAMP"/>
    <property type="match status" value="1"/>
</dbReference>
<dbReference type="CDD" id="cd11386">
    <property type="entry name" value="MCP_signal"/>
    <property type="match status" value="1"/>
</dbReference>
<feature type="domain" description="HAMP" evidence="10">
    <location>
        <begin position="178"/>
        <end position="232"/>
    </location>
</feature>
<dbReference type="Proteomes" id="UP000032266">
    <property type="component" value="Chromosome"/>
</dbReference>
<accession>A0A0C5VTS3</accession>
<dbReference type="STRING" id="1445510.YC6258_01671"/>
<proteinExistence type="inferred from homology"/>
<dbReference type="GO" id="GO:0006935">
    <property type="term" value="P:chemotaxis"/>
    <property type="evidence" value="ECO:0007669"/>
    <property type="project" value="InterPro"/>
</dbReference>
<evidence type="ECO:0000259" key="9">
    <source>
        <dbReference type="PROSITE" id="PS50111"/>
    </source>
</evidence>
<feature type="domain" description="Methyl-accepting transducer" evidence="9">
    <location>
        <begin position="237"/>
        <end position="473"/>
    </location>
</feature>
<dbReference type="FunFam" id="1.10.287.950:FF:000001">
    <property type="entry name" value="Methyl-accepting chemotaxis sensory transducer"/>
    <property type="match status" value="1"/>
</dbReference>
<evidence type="ECO:0000256" key="8">
    <source>
        <dbReference type="SAM" id="Phobius"/>
    </source>
</evidence>
<dbReference type="CDD" id="cd06225">
    <property type="entry name" value="HAMP"/>
    <property type="match status" value="1"/>
</dbReference>
<dbReference type="Gene3D" id="1.10.287.950">
    <property type="entry name" value="Methyl-accepting chemotaxis protein"/>
    <property type="match status" value="1"/>
</dbReference>
<evidence type="ECO:0000256" key="3">
    <source>
        <dbReference type="ARBA" id="ARBA00022989"/>
    </source>
</evidence>
<gene>
    <name evidence="11" type="ORF">YC6258_01671</name>
</gene>
<comment type="similarity">
    <text evidence="6">Belongs to the methyl-accepting chemotaxis (MCP) protein family.</text>
</comment>
<dbReference type="SMART" id="SM00283">
    <property type="entry name" value="MA"/>
    <property type="match status" value="1"/>
</dbReference>
<dbReference type="KEGG" id="gsn:YC6258_01671"/>
<dbReference type="PANTHER" id="PTHR32089:SF119">
    <property type="entry name" value="METHYL-ACCEPTING CHEMOTAXIS PROTEIN CTPL"/>
    <property type="match status" value="1"/>
</dbReference>
<dbReference type="Pfam" id="PF00015">
    <property type="entry name" value="MCPsignal"/>
    <property type="match status" value="1"/>
</dbReference>
<dbReference type="Pfam" id="PF00672">
    <property type="entry name" value="HAMP"/>
    <property type="match status" value="1"/>
</dbReference>
<dbReference type="GO" id="GO:0016020">
    <property type="term" value="C:membrane"/>
    <property type="evidence" value="ECO:0007669"/>
    <property type="project" value="UniProtKB-SubCell"/>
</dbReference>
<keyword evidence="5 7" id="KW-0807">Transducer</keyword>
<dbReference type="PANTHER" id="PTHR32089">
    <property type="entry name" value="METHYL-ACCEPTING CHEMOTAXIS PROTEIN MCPB"/>
    <property type="match status" value="1"/>
</dbReference>
<evidence type="ECO:0000259" key="10">
    <source>
        <dbReference type="PROSITE" id="PS50885"/>
    </source>
</evidence>
<dbReference type="PROSITE" id="PS50885">
    <property type="entry name" value="HAMP"/>
    <property type="match status" value="1"/>
</dbReference>
<feature type="transmembrane region" description="Helical" evidence="8">
    <location>
        <begin position="156"/>
        <end position="180"/>
    </location>
</feature>
<evidence type="ECO:0000256" key="6">
    <source>
        <dbReference type="ARBA" id="ARBA00029447"/>
    </source>
</evidence>
<evidence type="ECO:0000256" key="2">
    <source>
        <dbReference type="ARBA" id="ARBA00022692"/>
    </source>
</evidence>
<dbReference type="PRINTS" id="PR00260">
    <property type="entry name" value="CHEMTRNSDUCR"/>
</dbReference>
<evidence type="ECO:0000313" key="12">
    <source>
        <dbReference type="Proteomes" id="UP000032266"/>
    </source>
</evidence>
<dbReference type="AlphaFoldDB" id="A0A0C5VTS3"/>
<organism evidence="11 12">
    <name type="scientific">Gynuella sunshinyii YC6258</name>
    <dbReference type="NCBI Taxonomy" id="1445510"/>
    <lineage>
        <taxon>Bacteria</taxon>
        <taxon>Pseudomonadati</taxon>
        <taxon>Pseudomonadota</taxon>
        <taxon>Gammaproteobacteria</taxon>
        <taxon>Oceanospirillales</taxon>
        <taxon>Saccharospirillaceae</taxon>
        <taxon>Gynuella</taxon>
    </lineage>
</organism>
<comment type="subcellular location">
    <subcellularLocation>
        <location evidence="1">Membrane</location>
        <topology evidence="1">Multi-pass membrane protein</topology>
    </subcellularLocation>
</comment>
<dbReference type="OrthoDB" id="5613951at2"/>
<feature type="transmembrane region" description="Helical" evidence="8">
    <location>
        <begin position="13"/>
        <end position="35"/>
    </location>
</feature>
<keyword evidence="2 8" id="KW-0812">Transmembrane</keyword>
<reference evidence="11 12" key="1">
    <citation type="submission" date="2014-01" db="EMBL/GenBank/DDBJ databases">
        <title>Full genme sequencing of cellulolytic bacterium Gynuella sunshinyii YC6258T gen. nov., sp. nov.</title>
        <authorList>
            <person name="Khan H."/>
            <person name="Chung E.J."/>
            <person name="Chung Y.R."/>
        </authorList>
    </citation>
    <scope>NUCLEOTIDE SEQUENCE [LARGE SCALE GENOMIC DNA]</scope>
    <source>
        <strain evidence="11 12">YC6258</strain>
    </source>
</reference>
<dbReference type="InterPro" id="IPR004089">
    <property type="entry name" value="MCPsignal_dom"/>
</dbReference>
<evidence type="ECO:0000256" key="7">
    <source>
        <dbReference type="PROSITE-ProRule" id="PRU00284"/>
    </source>
</evidence>
<dbReference type="InterPro" id="IPR003660">
    <property type="entry name" value="HAMP_dom"/>
</dbReference>
<dbReference type="InterPro" id="IPR004090">
    <property type="entry name" value="Chemotax_Me-accpt_rcpt"/>
</dbReference>
<keyword evidence="3 8" id="KW-1133">Transmembrane helix</keyword>
<dbReference type="RefSeq" id="WP_044616424.1">
    <property type="nucleotide sequence ID" value="NZ_CP007142.1"/>
</dbReference>
<keyword evidence="4 8" id="KW-0472">Membrane</keyword>
<dbReference type="PROSITE" id="PS50111">
    <property type="entry name" value="CHEMOTAXIS_TRANSDUC_2"/>
    <property type="match status" value="1"/>
</dbReference>
<evidence type="ECO:0000256" key="4">
    <source>
        <dbReference type="ARBA" id="ARBA00023136"/>
    </source>
</evidence>
<dbReference type="SUPFAM" id="SSF58104">
    <property type="entry name" value="Methyl-accepting chemotaxis protein (MCP) signaling domain"/>
    <property type="match status" value="1"/>
</dbReference>
<keyword evidence="12" id="KW-1185">Reference proteome</keyword>
<evidence type="ECO:0000256" key="1">
    <source>
        <dbReference type="ARBA" id="ARBA00004141"/>
    </source>
</evidence>
<protein>
    <submittedName>
        <fullName evidence="11">Methyl-accepting chemotaxis protein</fullName>
    </submittedName>
</protein>
<dbReference type="GO" id="GO:0004888">
    <property type="term" value="F:transmembrane signaling receptor activity"/>
    <property type="evidence" value="ECO:0007669"/>
    <property type="project" value="InterPro"/>
</dbReference>
<evidence type="ECO:0000313" key="11">
    <source>
        <dbReference type="EMBL" id="AJQ93719.1"/>
    </source>
</evidence>
<dbReference type="EMBL" id="CP007142">
    <property type="protein sequence ID" value="AJQ93719.1"/>
    <property type="molecule type" value="Genomic_DNA"/>
</dbReference>
<evidence type="ECO:0000256" key="5">
    <source>
        <dbReference type="ARBA" id="ARBA00023224"/>
    </source>
</evidence>